<proteinExistence type="predicted"/>
<gene>
    <name evidence="12" type="ORF">SAMN02910414_00876</name>
</gene>
<evidence type="ECO:0000259" key="10">
    <source>
        <dbReference type="PROSITE" id="PS50109"/>
    </source>
</evidence>
<dbReference type="PANTHER" id="PTHR45453:SF1">
    <property type="entry name" value="PHOSPHATE REGULON SENSOR PROTEIN PHOR"/>
    <property type="match status" value="1"/>
</dbReference>
<dbReference type="InterPro" id="IPR036097">
    <property type="entry name" value="HisK_dim/P_sf"/>
</dbReference>
<keyword evidence="9" id="KW-1133">Transmembrane helix</keyword>
<dbReference type="CDD" id="cd00082">
    <property type="entry name" value="HisKA"/>
    <property type="match status" value="1"/>
</dbReference>
<feature type="transmembrane region" description="Helical" evidence="9">
    <location>
        <begin position="176"/>
        <end position="196"/>
    </location>
</feature>
<keyword evidence="4" id="KW-0597">Phosphoprotein</keyword>
<sequence length="496" mass="56449">MEDVLKKKRAPLTIQLIVTMVSLVAGTILLCAFINSTCLERFYVYKKENSIIDGFKIINKAANNNYLSSSKFDIKFESICANKNLTIAIVGSDKTTIRSSSTNEPYIFMQINDMIYGDDDNAVVLKKEKNYVLQKRFDDRMNAYFLTLYGKLGDGSTIFMRTPLESIRESAQLTNFFFECVGGLAVIGSAIVIIFVSRRISRPILQLSKISKEITNLNFDAKYKSYMLSSRETDELGNNMNILSDTLQDVISELKEANNELMQDLEKKEKIDEMRKEFLSNVSHELKTPLALIQGYAEGLKECINDDPESKDFYSDVIIDEAGKMNKMVQKLLTLNQLEFGNEMVEMKRFELGELIDGVVNASSLMASQNDINIKFKINNPIYVWGDEFKVEEVISNFLSNAIHYAKNEKQIEINVEVKDDIVRTTVFNTGDLIPEEEIDKVWIKFYKVDKARTREYGGSGIGLSIVKAIMDSFHQKCGVENKKNGVAFWMELQKG</sequence>
<evidence type="ECO:0000256" key="2">
    <source>
        <dbReference type="ARBA" id="ARBA00004370"/>
    </source>
</evidence>
<dbReference type="GO" id="GO:0016036">
    <property type="term" value="P:cellular response to phosphate starvation"/>
    <property type="evidence" value="ECO:0007669"/>
    <property type="project" value="TreeGrafter"/>
</dbReference>
<dbReference type="RefSeq" id="WP_074716468.1">
    <property type="nucleotide sequence ID" value="NZ_FNPG01000009.1"/>
</dbReference>
<evidence type="ECO:0000259" key="11">
    <source>
        <dbReference type="PROSITE" id="PS50885"/>
    </source>
</evidence>
<dbReference type="Proteomes" id="UP000183918">
    <property type="component" value="Unassembled WGS sequence"/>
</dbReference>
<evidence type="ECO:0000256" key="8">
    <source>
        <dbReference type="SAM" id="Coils"/>
    </source>
</evidence>
<dbReference type="STRING" id="1122142.SAMN02910414_00876"/>
<dbReference type="GO" id="GO:0000155">
    <property type="term" value="F:phosphorelay sensor kinase activity"/>
    <property type="evidence" value="ECO:0007669"/>
    <property type="project" value="InterPro"/>
</dbReference>
<feature type="domain" description="Histidine kinase" evidence="10">
    <location>
        <begin position="281"/>
        <end position="496"/>
    </location>
</feature>
<dbReference type="OrthoDB" id="9762826at2"/>
<evidence type="ECO:0000256" key="7">
    <source>
        <dbReference type="ARBA" id="ARBA00023012"/>
    </source>
</evidence>
<dbReference type="SMART" id="SM00387">
    <property type="entry name" value="HATPase_c"/>
    <property type="match status" value="1"/>
</dbReference>
<dbReference type="Pfam" id="PF02518">
    <property type="entry name" value="HATPase_c"/>
    <property type="match status" value="1"/>
</dbReference>
<keyword evidence="8" id="KW-0175">Coiled coil</keyword>
<evidence type="ECO:0000256" key="6">
    <source>
        <dbReference type="ARBA" id="ARBA00022777"/>
    </source>
</evidence>
<keyword evidence="5" id="KW-0808">Transferase</keyword>
<dbReference type="GO" id="GO:0004721">
    <property type="term" value="F:phosphoprotein phosphatase activity"/>
    <property type="evidence" value="ECO:0007669"/>
    <property type="project" value="TreeGrafter"/>
</dbReference>
<dbReference type="SMART" id="SM00304">
    <property type="entry name" value="HAMP"/>
    <property type="match status" value="1"/>
</dbReference>
<evidence type="ECO:0000256" key="1">
    <source>
        <dbReference type="ARBA" id="ARBA00000085"/>
    </source>
</evidence>
<evidence type="ECO:0000256" key="9">
    <source>
        <dbReference type="SAM" id="Phobius"/>
    </source>
</evidence>
<comment type="catalytic activity">
    <reaction evidence="1">
        <text>ATP + protein L-histidine = ADP + protein N-phospho-L-histidine.</text>
        <dbReference type="EC" id="2.7.13.3"/>
    </reaction>
</comment>
<dbReference type="Gene3D" id="3.30.565.10">
    <property type="entry name" value="Histidine kinase-like ATPase, C-terminal domain"/>
    <property type="match status" value="1"/>
</dbReference>
<reference evidence="12 13" key="1">
    <citation type="submission" date="2016-10" db="EMBL/GenBank/DDBJ databases">
        <authorList>
            <person name="de Groot N.N."/>
        </authorList>
    </citation>
    <scope>NUCLEOTIDE SEQUENCE [LARGE SCALE GENOMIC DNA]</scope>
    <source>
        <strain evidence="12 13">DSM 14045</strain>
    </source>
</reference>
<dbReference type="GO" id="GO:0005886">
    <property type="term" value="C:plasma membrane"/>
    <property type="evidence" value="ECO:0007669"/>
    <property type="project" value="TreeGrafter"/>
</dbReference>
<dbReference type="EMBL" id="FNPG01000009">
    <property type="protein sequence ID" value="SDY15804.1"/>
    <property type="molecule type" value="Genomic_DNA"/>
</dbReference>
<dbReference type="InterPro" id="IPR036890">
    <property type="entry name" value="HATPase_C_sf"/>
</dbReference>
<feature type="domain" description="HAMP" evidence="11">
    <location>
        <begin position="198"/>
        <end position="252"/>
    </location>
</feature>
<comment type="subcellular location">
    <subcellularLocation>
        <location evidence="2">Membrane</location>
    </subcellularLocation>
</comment>
<keyword evidence="7" id="KW-0902">Two-component regulatory system</keyword>
<dbReference type="InterPro" id="IPR005467">
    <property type="entry name" value="His_kinase_dom"/>
</dbReference>
<dbReference type="PROSITE" id="PS50109">
    <property type="entry name" value="HIS_KIN"/>
    <property type="match status" value="1"/>
</dbReference>
<dbReference type="Pfam" id="PF00512">
    <property type="entry name" value="HisKA"/>
    <property type="match status" value="1"/>
</dbReference>
<dbReference type="AlphaFoldDB" id="A0A1H3HLZ2"/>
<accession>A0A1H3HLZ2</accession>
<evidence type="ECO:0000256" key="3">
    <source>
        <dbReference type="ARBA" id="ARBA00012438"/>
    </source>
</evidence>
<dbReference type="Gene3D" id="1.10.287.130">
    <property type="match status" value="1"/>
</dbReference>
<feature type="transmembrane region" description="Helical" evidence="9">
    <location>
        <begin position="12"/>
        <end position="35"/>
    </location>
</feature>
<name>A0A1H3HLZ2_9FIRM</name>
<dbReference type="PROSITE" id="PS50885">
    <property type="entry name" value="HAMP"/>
    <property type="match status" value="1"/>
</dbReference>
<dbReference type="InterPro" id="IPR003660">
    <property type="entry name" value="HAMP_dom"/>
</dbReference>
<dbReference type="InterPro" id="IPR003594">
    <property type="entry name" value="HATPase_dom"/>
</dbReference>
<evidence type="ECO:0000313" key="12">
    <source>
        <dbReference type="EMBL" id="SDY15804.1"/>
    </source>
</evidence>
<keyword evidence="9" id="KW-0812">Transmembrane</keyword>
<dbReference type="FunFam" id="1.10.287.130:FF:000001">
    <property type="entry name" value="Two-component sensor histidine kinase"/>
    <property type="match status" value="1"/>
</dbReference>
<evidence type="ECO:0000313" key="13">
    <source>
        <dbReference type="Proteomes" id="UP000183918"/>
    </source>
</evidence>
<keyword evidence="6 12" id="KW-0418">Kinase</keyword>
<feature type="coiled-coil region" evidence="8">
    <location>
        <begin position="240"/>
        <end position="274"/>
    </location>
</feature>
<dbReference type="SUPFAM" id="SSF47384">
    <property type="entry name" value="Homodimeric domain of signal transducing histidine kinase"/>
    <property type="match status" value="1"/>
</dbReference>
<keyword evidence="13" id="KW-1185">Reference proteome</keyword>
<protein>
    <recommendedName>
        <fullName evidence="3">histidine kinase</fullName>
        <ecNumber evidence="3">2.7.13.3</ecNumber>
    </recommendedName>
</protein>
<dbReference type="Gene3D" id="6.10.340.10">
    <property type="match status" value="1"/>
</dbReference>
<dbReference type="EC" id="2.7.13.3" evidence="3"/>
<dbReference type="SMART" id="SM00388">
    <property type="entry name" value="HisKA"/>
    <property type="match status" value="1"/>
</dbReference>
<dbReference type="InterPro" id="IPR003661">
    <property type="entry name" value="HisK_dim/P_dom"/>
</dbReference>
<dbReference type="SUPFAM" id="SSF55874">
    <property type="entry name" value="ATPase domain of HSP90 chaperone/DNA topoisomerase II/histidine kinase"/>
    <property type="match status" value="1"/>
</dbReference>
<dbReference type="SUPFAM" id="SSF158472">
    <property type="entry name" value="HAMP domain-like"/>
    <property type="match status" value="1"/>
</dbReference>
<evidence type="ECO:0000256" key="5">
    <source>
        <dbReference type="ARBA" id="ARBA00022679"/>
    </source>
</evidence>
<dbReference type="InterPro" id="IPR050351">
    <property type="entry name" value="BphY/WalK/GraS-like"/>
</dbReference>
<dbReference type="PANTHER" id="PTHR45453">
    <property type="entry name" value="PHOSPHATE REGULON SENSOR PROTEIN PHOR"/>
    <property type="match status" value="1"/>
</dbReference>
<evidence type="ECO:0000256" key="4">
    <source>
        <dbReference type="ARBA" id="ARBA00022553"/>
    </source>
</evidence>
<keyword evidence="9" id="KW-0472">Membrane</keyword>
<organism evidence="12 13">
    <name type="scientific">Lachnobacterium bovis DSM 14045</name>
    <dbReference type="NCBI Taxonomy" id="1122142"/>
    <lineage>
        <taxon>Bacteria</taxon>
        <taxon>Bacillati</taxon>
        <taxon>Bacillota</taxon>
        <taxon>Clostridia</taxon>
        <taxon>Lachnospirales</taxon>
        <taxon>Lachnospiraceae</taxon>
        <taxon>Lachnobacterium</taxon>
    </lineage>
</organism>